<keyword evidence="4" id="KW-1185">Reference proteome</keyword>
<proteinExistence type="inferred from homology"/>
<organism evidence="3 4">
    <name type="scientific">Streptomyces zhaozhouensis</name>
    <dbReference type="NCBI Taxonomy" id="1300267"/>
    <lineage>
        <taxon>Bacteria</taxon>
        <taxon>Bacillati</taxon>
        <taxon>Actinomycetota</taxon>
        <taxon>Actinomycetes</taxon>
        <taxon>Kitasatosporales</taxon>
        <taxon>Streptomycetaceae</taxon>
        <taxon>Streptomyces</taxon>
    </lineage>
</organism>
<evidence type="ECO:0000313" key="3">
    <source>
        <dbReference type="EMBL" id="SOD60613.1"/>
    </source>
</evidence>
<dbReference type="Proteomes" id="UP000219072">
    <property type="component" value="Unassembled WGS sequence"/>
</dbReference>
<feature type="domain" description="UspA" evidence="2">
    <location>
        <begin position="153"/>
        <end position="293"/>
    </location>
</feature>
<evidence type="ECO:0000313" key="4">
    <source>
        <dbReference type="Proteomes" id="UP000219072"/>
    </source>
</evidence>
<dbReference type="InterPro" id="IPR014729">
    <property type="entry name" value="Rossmann-like_a/b/a_fold"/>
</dbReference>
<reference evidence="3 4" key="1">
    <citation type="submission" date="2017-09" db="EMBL/GenBank/DDBJ databases">
        <authorList>
            <person name="Ehlers B."/>
            <person name="Leendertz F.H."/>
        </authorList>
    </citation>
    <scope>NUCLEOTIDE SEQUENCE [LARGE SCALE GENOMIC DNA]</scope>
    <source>
        <strain evidence="3 4">CGMCC 4.7095</strain>
    </source>
</reference>
<accession>A0A286DPS6</accession>
<gene>
    <name evidence="3" type="ORF">SAMN06297387_102189</name>
</gene>
<comment type="similarity">
    <text evidence="1">Belongs to the universal stress protein A family.</text>
</comment>
<dbReference type="SUPFAM" id="SSF52402">
    <property type="entry name" value="Adenine nucleotide alpha hydrolases-like"/>
    <property type="match status" value="2"/>
</dbReference>
<evidence type="ECO:0000259" key="2">
    <source>
        <dbReference type="Pfam" id="PF00582"/>
    </source>
</evidence>
<dbReference type="PANTHER" id="PTHR46268">
    <property type="entry name" value="STRESS RESPONSE PROTEIN NHAX"/>
    <property type="match status" value="1"/>
</dbReference>
<dbReference type="RefSeq" id="WP_097229612.1">
    <property type="nucleotide sequence ID" value="NZ_OCNE01000002.1"/>
</dbReference>
<dbReference type="EMBL" id="OCNE01000002">
    <property type="protein sequence ID" value="SOD60613.1"/>
    <property type="molecule type" value="Genomic_DNA"/>
</dbReference>
<dbReference type="InterPro" id="IPR006015">
    <property type="entry name" value="Universal_stress_UspA"/>
</dbReference>
<dbReference type="InterPro" id="IPR006016">
    <property type="entry name" value="UspA"/>
</dbReference>
<dbReference type="PRINTS" id="PR01438">
    <property type="entry name" value="UNVRSLSTRESS"/>
</dbReference>
<protein>
    <submittedName>
        <fullName evidence="3">Nucleotide-binding universal stress protein, UspA family</fullName>
    </submittedName>
</protein>
<dbReference type="PANTHER" id="PTHR46268:SF6">
    <property type="entry name" value="UNIVERSAL STRESS PROTEIN UP12"/>
    <property type="match status" value="1"/>
</dbReference>
<dbReference type="AlphaFoldDB" id="A0A286DPS6"/>
<name>A0A286DPS6_9ACTN</name>
<dbReference type="Gene3D" id="3.40.50.620">
    <property type="entry name" value="HUPs"/>
    <property type="match status" value="2"/>
</dbReference>
<dbReference type="OrthoDB" id="4867015at2"/>
<evidence type="ECO:0000256" key="1">
    <source>
        <dbReference type="ARBA" id="ARBA00008791"/>
    </source>
</evidence>
<sequence>MTRPITVGVDGSRHSRAAAEWAAREAVRRGLPLHLVHAWINEPLYAPPVPDEPASQRLLQDHRDEVAGRHPELTITTELLPEMATAGLVEQAAGSELLVLGTRGHGPVAGFLLGSVGLPVITHTTRPVVLVRSGPDDGPNDLAPAEDTEGDEIVVGLKDLGEPAATLLEFAFSMASARGAAVRAVRAWGTPSLFGSTPPEEFEGTREHTDLQAQRGEELVGVLAPWRARYPGVPVIEHVRYGNAAEVLLDAGSLHAALLVTGRRTRRPLLAMRAGPVTHAAIHHARTPVAVVPHGD</sequence>
<feature type="domain" description="UspA" evidence="2">
    <location>
        <begin position="1"/>
        <end position="132"/>
    </location>
</feature>
<dbReference type="Pfam" id="PF00582">
    <property type="entry name" value="Usp"/>
    <property type="match status" value="2"/>
</dbReference>